<dbReference type="PANTHER" id="PTHR45458">
    <property type="entry name" value="SHORT-CHAIN DEHYDROGENASE/REDUCTASE SDR"/>
    <property type="match status" value="1"/>
</dbReference>
<dbReference type="PRINTS" id="PR00080">
    <property type="entry name" value="SDRFAMILY"/>
</dbReference>
<evidence type="ECO:0000313" key="2">
    <source>
        <dbReference type="EMBL" id="OGG72946.1"/>
    </source>
</evidence>
<dbReference type="Proteomes" id="UP000177306">
    <property type="component" value="Unassembled WGS sequence"/>
</dbReference>
<name>A0A1F6EH35_9BACT</name>
<dbReference type="EMBL" id="MFLY01000021">
    <property type="protein sequence ID" value="OGG72946.1"/>
    <property type="molecule type" value="Genomic_DNA"/>
</dbReference>
<organism evidence="2 3">
    <name type="scientific">Candidatus Kaiserbacteria bacterium RIFCSPLOWO2_01_FULL_53_17</name>
    <dbReference type="NCBI Taxonomy" id="1798511"/>
    <lineage>
        <taxon>Bacteria</taxon>
        <taxon>Candidatus Kaiseribacteriota</taxon>
    </lineage>
</organism>
<evidence type="ECO:0000256" key="1">
    <source>
        <dbReference type="RuleBase" id="RU000363"/>
    </source>
</evidence>
<dbReference type="InterPro" id="IPR002347">
    <property type="entry name" value="SDR_fam"/>
</dbReference>
<dbReference type="AlphaFoldDB" id="A0A1F6EH35"/>
<evidence type="ECO:0000313" key="3">
    <source>
        <dbReference type="Proteomes" id="UP000177306"/>
    </source>
</evidence>
<proteinExistence type="inferred from homology"/>
<dbReference type="InterPro" id="IPR052184">
    <property type="entry name" value="SDR_enzymes"/>
</dbReference>
<comment type="caution">
    <text evidence="2">The sequence shown here is derived from an EMBL/GenBank/DDBJ whole genome shotgun (WGS) entry which is preliminary data.</text>
</comment>
<accession>A0A1F6EH35</accession>
<dbReference type="SUPFAM" id="SSF51735">
    <property type="entry name" value="NAD(P)-binding Rossmann-fold domains"/>
    <property type="match status" value="1"/>
</dbReference>
<sequence length="227" mass="24857">MQTVLITGVGKGIGKALARKFLAERWFVIGTYLNTPPDFTHTNFKTHALDLSKSESIQNCVAEIAKSGAKIDILINNAGALFDDEETSVVVEKLRQTLEVNVVGTIDFTERILSLINHGGHIVNISSTAGSLADSQNFTHSHAPFRYPAYKISKAALNMYTRTLALRMGREETGITVSSLHPGWVRTEMGGEGAEMSPEEAADGIYGVAIKRPETGGFWFKNERVSW</sequence>
<gene>
    <name evidence="2" type="ORF">A3A38_04375</name>
</gene>
<dbReference type="PRINTS" id="PR00081">
    <property type="entry name" value="GDHRDH"/>
</dbReference>
<dbReference type="GO" id="GO:0016616">
    <property type="term" value="F:oxidoreductase activity, acting on the CH-OH group of donors, NAD or NADP as acceptor"/>
    <property type="evidence" value="ECO:0007669"/>
    <property type="project" value="TreeGrafter"/>
</dbReference>
<dbReference type="PANTHER" id="PTHR45458:SF1">
    <property type="entry name" value="SHORT CHAIN DEHYDROGENASE"/>
    <property type="match status" value="1"/>
</dbReference>
<reference evidence="2 3" key="1">
    <citation type="journal article" date="2016" name="Nat. Commun.">
        <title>Thousands of microbial genomes shed light on interconnected biogeochemical processes in an aquifer system.</title>
        <authorList>
            <person name="Anantharaman K."/>
            <person name="Brown C.T."/>
            <person name="Hug L.A."/>
            <person name="Sharon I."/>
            <person name="Castelle C.J."/>
            <person name="Probst A.J."/>
            <person name="Thomas B.C."/>
            <person name="Singh A."/>
            <person name="Wilkins M.J."/>
            <person name="Karaoz U."/>
            <person name="Brodie E.L."/>
            <person name="Williams K.H."/>
            <person name="Hubbard S.S."/>
            <person name="Banfield J.F."/>
        </authorList>
    </citation>
    <scope>NUCLEOTIDE SEQUENCE [LARGE SCALE GENOMIC DNA]</scope>
</reference>
<dbReference type="Gene3D" id="3.40.50.720">
    <property type="entry name" value="NAD(P)-binding Rossmann-like Domain"/>
    <property type="match status" value="1"/>
</dbReference>
<comment type="similarity">
    <text evidence="1">Belongs to the short-chain dehydrogenases/reductases (SDR) family.</text>
</comment>
<evidence type="ECO:0008006" key="4">
    <source>
        <dbReference type="Google" id="ProtNLM"/>
    </source>
</evidence>
<dbReference type="InterPro" id="IPR036291">
    <property type="entry name" value="NAD(P)-bd_dom_sf"/>
</dbReference>
<protein>
    <recommendedName>
        <fullName evidence="4">Short-chain dehydrogenase</fullName>
    </recommendedName>
</protein>
<dbReference type="Pfam" id="PF00106">
    <property type="entry name" value="adh_short"/>
    <property type="match status" value="1"/>
</dbReference>